<dbReference type="Proteomes" id="UP000235145">
    <property type="component" value="Unassembled WGS sequence"/>
</dbReference>
<protein>
    <submittedName>
        <fullName evidence="1">Uncharacterized protein</fullName>
    </submittedName>
</protein>
<dbReference type="PANTHER" id="PTHR47150:SF4">
    <property type="entry name" value="HARBINGER TRANSPOSASE-DERIVED PROTEIN-RELATED"/>
    <property type="match status" value="1"/>
</dbReference>
<proteinExistence type="predicted"/>
<organism evidence="1 2">
    <name type="scientific">Lactuca sativa</name>
    <name type="common">Garden lettuce</name>
    <dbReference type="NCBI Taxonomy" id="4236"/>
    <lineage>
        <taxon>Eukaryota</taxon>
        <taxon>Viridiplantae</taxon>
        <taxon>Streptophyta</taxon>
        <taxon>Embryophyta</taxon>
        <taxon>Tracheophyta</taxon>
        <taxon>Spermatophyta</taxon>
        <taxon>Magnoliopsida</taxon>
        <taxon>eudicotyledons</taxon>
        <taxon>Gunneridae</taxon>
        <taxon>Pentapetalae</taxon>
        <taxon>asterids</taxon>
        <taxon>campanulids</taxon>
        <taxon>Asterales</taxon>
        <taxon>Asteraceae</taxon>
        <taxon>Cichorioideae</taxon>
        <taxon>Cichorieae</taxon>
        <taxon>Lactucinae</taxon>
        <taxon>Lactuca</taxon>
    </lineage>
</organism>
<dbReference type="AlphaFoldDB" id="A0A9R1WG81"/>
<dbReference type="EMBL" id="NBSK02000002">
    <property type="protein sequence ID" value="KAJ0221891.1"/>
    <property type="molecule type" value="Genomic_DNA"/>
</dbReference>
<gene>
    <name evidence="1" type="ORF">LSAT_V11C200087310</name>
</gene>
<dbReference type="PANTHER" id="PTHR47150">
    <property type="entry name" value="OS12G0169200 PROTEIN"/>
    <property type="match status" value="1"/>
</dbReference>
<evidence type="ECO:0000313" key="2">
    <source>
        <dbReference type="Proteomes" id="UP000235145"/>
    </source>
</evidence>
<name>A0A9R1WG81_LACSA</name>
<accession>A0A9R1WG81</accession>
<sequence>MERSNNDLNVLGMLPIFNDIIDGISSEYATFVKSYAYLQDEKRKLFKLAQEEMTLHQRKINNVLIVCVILHNMVLEDKGRAICIYNPNDVLHPPIQIQVDIPKYYTRIFEIQN</sequence>
<evidence type="ECO:0000313" key="1">
    <source>
        <dbReference type="EMBL" id="KAJ0221891.1"/>
    </source>
</evidence>
<reference evidence="1 2" key="1">
    <citation type="journal article" date="2017" name="Nat. Commun.">
        <title>Genome assembly with in vitro proximity ligation data and whole-genome triplication in lettuce.</title>
        <authorList>
            <person name="Reyes-Chin-Wo S."/>
            <person name="Wang Z."/>
            <person name="Yang X."/>
            <person name="Kozik A."/>
            <person name="Arikit S."/>
            <person name="Song C."/>
            <person name="Xia L."/>
            <person name="Froenicke L."/>
            <person name="Lavelle D.O."/>
            <person name="Truco M.J."/>
            <person name="Xia R."/>
            <person name="Zhu S."/>
            <person name="Xu C."/>
            <person name="Xu H."/>
            <person name="Xu X."/>
            <person name="Cox K."/>
            <person name="Korf I."/>
            <person name="Meyers B.C."/>
            <person name="Michelmore R.W."/>
        </authorList>
    </citation>
    <scope>NUCLEOTIDE SEQUENCE [LARGE SCALE GENOMIC DNA]</scope>
    <source>
        <strain evidence="2">cv. Salinas</strain>
        <tissue evidence="1">Seedlings</tissue>
    </source>
</reference>
<keyword evidence="2" id="KW-1185">Reference proteome</keyword>
<comment type="caution">
    <text evidence="1">The sequence shown here is derived from an EMBL/GenBank/DDBJ whole genome shotgun (WGS) entry which is preliminary data.</text>
</comment>